<dbReference type="PANTHER" id="PTHR11373">
    <property type="entry name" value="DEOXYNUCLEOSIDE TRIPHOSPHATE TRIPHOSPHOHYDROLASE"/>
    <property type="match status" value="1"/>
</dbReference>
<protein>
    <recommendedName>
        <fullName evidence="2">Deoxyguanosinetriphosphate triphosphohydrolase-like protein</fullName>
    </recommendedName>
</protein>
<feature type="domain" description="HD" evidence="3">
    <location>
        <begin position="58"/>
        <end position="265"/>
    </location>
</feature>
<dbReference type="InterPro" id="IPR006674">
    <property type="entry name" value="HD_domain"/>
</dbReference>
<dbReference type="NCBIfam" id="NF003701">
    <property type="entry name" value="PRK05318.1"/>
    <property type="match status" value="1"/>
</dbReference>
<name>A0AAW8CIA9_9PAST</name>
<dbReference type="Pfam" id="PF13286">
    <property type="entry name" value="HD_assoc"/>
    <property type="match status" value="1"/>
</dbReference>
<evidence type="ECO:0000256" key="2">
    <source>
        <dbReference type="HAMAP-Rule" id="MF_01212"/>
    </source>
</evidence>
<dbReference type="SUPFAM" id="SSF109604">
    <property type="entry name" value="HD-domain/PDEase-like"/>
    <property type="match status" value="1"/>
</dbReference>
<accession>A0AAW8CIA9</accession>
<dbReference type="InterPro" id="IPR023023">
    <property type="entry name" value="dNTPase_2"/>
</dbReference>
<dbReference type="GO" id="GO:0006203">
    <property type="term" value="P:dGTP catabolic process"/>
    <property type="evidence" value="ECO:0007669"/>
    <property type="project" value="TreeGrafter"/>
</dbReference>
<dbReference type="SMART" id="SM00471">
    <property type="entry name" value="HDc"/>
    <property type="match status" value="1"/>
</dbReference>
<dbReference type="InterPro" id="IPR026875">
    <property type="entry name" value="PHydrolase_assoc_dom"/>
</dbReference>
<dbReference type="EMBL" id="JASAXT010000005">
    <property type="protein sequence ID" value="MDP8148186.1"/>
    <property type="molecule type" value="Genomic_DNA"/>
</dbReference>
<evidence type="ECO:0000259" key="3">
    <source>
        <dbReference type="PROSITE" id="PS51831"/>
    </source>
</evidence>
<comment type="similarity">
    <text evidence="2">Belongs to the dGTPase family. Type 2 subfamily.</text>
</comment>
<dbReference type="GO" id="GO:0008832">
    <property type="term" value="F:dGTPase activity"/>
    <property type="evidence" value="ECO:0007669"/>
    <property type="project" value="TreeGrafter"/>
</dbReference>
<dbReference type="NCBIfam" id="NF041026">
    <property type="entry name" value="antiphage_dGTPase"/>
    <property type="match status" value="1"/>
</dbReference>
<dbReference type="PROSITE" id="PS51831">
    <property type="entry name" value="HD"/>
    <property type="match status" value="1"/>
</dbReference>
<proteinExistence type="inferred from homology"/>
<evidence type="ECO:0000313" key="5">
    <source>
        <dbReference type="Proteomes" id="UP001226020"/>
    </source>
</evidence>
<dbReference type="HAMAP" id="MF_01212">
    <property type="entry name" value="dGTPase_type2"/>
    <property type="match status" value="1"/>
</dbReference>
<evidence type="ECO:0000256" key="1">
    <source>
        <dbReference type="ARBA" id="ARBA00022801"/>
    </source>
</evidence>
<sequence length="441" mass="51633">MVSEIWMQRLRESQKRDKDHRSPYQRDRGRVLHSEAFRCLQAKTQIHAIGEDDFYRTRLTHSLEVAQIGNSIRAKLINDLNSFQAVTSSQEFANFQYNLTALLPSRSLIESICYMHDIGHPPFGHGGETALNYKMRDHGGFEGNAQTFRIVTHLESYTAHEGMNLTRRALLGVLKYPVFLDQTKPQQYAAINNNNFINAHHFKTSKGIYRDDETMFNWVLDPLSEQDKQLFCTIKQSDESLEPSKPLYKSLDCSIMELADDIAYAVHDLEDAIVIGMVSPQFWKYAEQQFQQCQSQWIKDFLPQMTEKLFSIHRYERKDIIGSLVNYFITNVQWKAHNQFQEPLLRFNATLPDDVFEVLKILKKFVYDFVIMDTKTQRVEYKGQRILMDVFDMLSSEPLRLLPQAIRQQWHQAEKSKQPRVICDYLASMSDRQAFKLYEAL</sequence>
<dbReference type="PANTHER" id="PTHR11373:SF40">
    <property type="entry name" value="DEOXYGUANOSINETRIPHOSPHATE TRIPHOSPHOHYDROLASE-LIKE PROTEIN 2"/>
    <property type="match status" value="1"/>
</dbReference>
<dbReference type="AlphaFoldDB" id="A0AAW8CIA9"/>
<comment type="caution">
    <text evidence="4">The sequence shown here is derived from an EMBL/GenBank/DDBJ whole genome shotgun (WGS) entry which is preliminary data.</text>
</comment>
<organism evidence="4 5">
    <name type="scientific">Phocoenobacter atlanticus subsp. atlanticus</name>
    <dbReference type="NCBI Taxonomy" id="3061285"/>
    <lineage>
        <taxon>Bacteria</taxon>
        <taxon>Pseudomonadati</taxon>
        <taxon>Pseudomonadota</taxon>
        <taxon>Gammaproteobacteria</taxon>
        <taxon>Pasteurellales</taxon>
        <taxon>Pasteurellaceae</taxon>
        <taxon>Phocoenobacter</taxon>
        <taxon>Phocoenobacter atlanticus</taxon>
    </lineage>
</organism>
<dbReference type="RefSeq" id="WP_306351341.1">
    <property type="nucleotide sequence ID" value="NZ_JASAWV010000005.1"/>
</dbReference>
<gene>
    <name evidence="4" type="ORF">QJU57_03705</name>
</gene>
<dbReference type="Pfam" id="PF01966">
    <property type="entry name" value="HD"/>
    <property type="match status" value="1"/>
</dbReference>
<dbReference type="InterPro" id="IPR003607">
    <property type="entry name" value="HD/PDEase_dom"/>
</dbReference>
<dbReference type="NCBIfam" id="TIGR01353">
    <property type="entry name" value="dGTP_triPase"/>
    <property type="match status" value="1"/>
</dbReference>
<dbReference type="Proteomes" id="UP001226020">
    <property type="component" value="Unassembled WGS sequence"/>
</dbReference>
<reference evidence="4 5" key="1">
    <citation type="journal article" date="2023" name="Front. Microbiol.">
        <title>Phylogeography and host specificity of Pasteurellaceae pathogenic to sea-farmed fish in the north-east Atlantic.</title>
        <authorList>
            <person name="Gulla S."/>
            <person name="Colquhoun D.J."/>
            <person name="Olsen A.B."/>
            <person name="Spilsberg B."/>
            <person name="Lagesen K."/>
            <person name="Aakesson C.P."/>
            <person name="Strom S."/>
            <person name="Manji F."/>
            <person name="Birkbeck T.H."/>
            <person name="Nilsen H.K."/>
        </authorList>
    </citation>
    <scope>NUCLEOTIDE SEQUENCE [LARGE SCALE GENOMIC DNA]</scope>
    <source>
        <strain evidence="4 5">NVIB3131</strain>
    </source>
</reference>
<dbReference type="InterPro" id="IPR006261">
    <property type="entry name" value="dGTPase"/>
</dbReference>
<dbReference type="CDD" id="cd00077">
    <property type="entry name" value="HDc"/>
    <property type="match status" value="1"/>
</dbReference>
<evidence type="ECO:0000313" key="4">
    <source>
        <dbReference type="EMBL" id="MDP8148186.1"/>
    </source>
</evidence>
<dbReference type="Gene3D" id="1.10.3210.10">
    <property type="entry name" value="Hypothetical protein af1432"/>
    <property type="match status" value="1"/>
</dbReference>
<keyword evidence="1 2" id="KW-0378">Hydrolase</keyword>
<keyword evidence="5" id="KW-1185">Reference proteome</keyword>
<dbReference type="InterPro" id="IPR050135">
    <property type="entry name" value="dGTPase-like"/>
</dbReference>